<comment type="caution">
    <text evidence="6">The sequence shown here is derived from an EMBL/GenBank/DDBJ whole genome shotgun (WGS) entry which is preliminary data.</text>
</comment>
<sequence length="198" mass="19565">MDKLKLIELVMSTLYNNAPNKPRTAIVRGGLLFVLFLLLGIGVGYGQTVSIAGTSAGSENGGGAVTDGVFTVTQTSPSASDTEVSYTVGGTATSGADYTALSGTVTITAGLTSADITVPVLEDFVVEGDETVEVTLTSVTSGSATLDPAPANLTASITINDDDTATVSIAGTSAGSENGGGAVTDGVFTVTQTSPSAS</sequence>
<keyword evidence="2" id="KW-0677">Repeat</keyword>
<evidence type="ECO:0000313" key="6">
    <source>
        <dbReference type="EMBL" id="MEC4264327.1"/>
    </source>
</evidence>
<name>A0ABU6IMW4_9FLAO</name>
<evidence type="ECO:0000313" key="7">
    <source>
        <dbReference type="Proteomes" id="UP001355298"/>
    </source>
</evidence>
<feature type="non-terminal residue" evidence="6">
    <location>
        <position position="198"/>
    </location>
</feature>
<evidence type="ECO:0000256" key="4">
    <source>
        <dbReference type="ARBA" id="ARBA00023065"/>
    </source>
</evidence>
<evidence type="ECO:0000256" key="2">
    <source>
        <dbReference type="ARBA" id="ARBA00022737"/>
    </source>
</evidence>
<dbReference type="Gene3D" id="2.60.40.2030">
    <property type="match status" value="1"/>
</dbReference>
<dbReference type="SUPFAM" id="SSF141072">
    <property type="entry name" value="CalX-like"/>
    <property type="match status" value="1"/>
</dbReference>
<organism evidence="6 7">
    <name type="scientific">Flagellimonas halotolerans</name>
    <dbReference type="NCBI Taxonomy" id="3112164"/>
    <lineage>
        <taxon>Bacteria</taxon>
        <taxon>Pseudomonadati</taxon>
        <taxon>Bacteroidota</taxon>
        <taxon>Flavobacteriia</taxon>
        <taxon>Flavobacteriales</taxon>
        <taxon>Flavobacteriaceae</taxon>
        <taxon>Flagellimonas</taxon>
    </lineage>
</organism>
<reference evidence="6 7" key="1">
    <citation type="submission" date="2024-01" db="EMBL/GenBank/DDBJ databases">
        <title>The strains designed SYSU M86414 and SYSU M84420 isolated from the marine sediment in San Sha City (Hainan Province, China).</title>
        <authorList>
            <person name="Guo D."/>
        </authorList>
    </citation>
    <scope>NUCLEOTIDE SEQUENCE [LARGE SCALE GENOMIC DNA]</scope>
    <source>
        <strain evidence="6 7">SYSU M84420</strain>
    </source>
</reference>
<dbReference type="InterPro" id="IPR051171">
    <property type="entry name" value="CaCA"/>
</dbReference>
<evidence type="ECO:0000256" key="3">
    <source>
        <dbReference type="ARBA" id="ARBA00022837"/>
    </source>
</evidence>
<feature type="domain" description="Calx-beta" evidence="5">
    <location>
        <begin position="70"/>
        <end position="163"/>
    </location>
</feature>
<dbReference type="Proteomes" id="UP001355298">
    <property type="component" value="Unassembled WGS sequence"/>
</dbReference>
<dbReference type="InterPro" id="IPR038081">
    <property type="entry name" value="CalX-like_sf"/>
</dbReference>
<keyword evidence="1" id="KW-0732">Signal</keyword>
<accession>A0ABU6IMW4</accession>
<keyword evidence="4" id="KW-0813">Transport</keyword>
<keyword evidence="4" id="KW-0406">Ion transport</keyword>
<keyword evidence="7" id="KW-1185">Reference proteome</keyword>
<protein>
    <submittedName>
        <fullName evidence="6">Calx-beta domain-containing protein</fullName>
    </submittedName>
</protein>
<dbReference type="PANTHER" id="PTHR11878">
    <property type="entry name" value="SODIUM/CALCIUM EXCHANGER"/>
    <property type="match status" value="1"/>
</dbReference>
<dbReference type="PANTHER" id="PTHR11878:SF65">
    <property type="entry name" value="NA_CA-EXCHANGE PROTEIN, ISOFORM G"/>
    <property type="match status" value="1"/>
</dbReference>
<gene>
    <name evidence="6" type="ORF">VOP03_03130</name>
</gene>
<evidence type="ECO:0000256" key="1">
    <source>
        <dbReference type="ARBA" id="ARBA00022729"/>
    </source>
</evidence>
<evidence type="ECO:0000259" key="5">
    <source>
        <dbReference type="Pfam" id="PF03160"/>
    </source>
</evidence>
<proteinExistence type="predicted"/>
<dbReference type="Pfam" id="PF03160">
    <property type="entry name" value="Calx-beta"/>
    <property type="match status" value="1"/>
</dbReference>
<keyword evidence="3" id="KW-0106">Calcium</keyword>
<dbReference type="RefSeq" id="WP_326407817.1">
    <property type="nucleotide sequence ID" value="NZ_JAYMGW010000001.1"/>
</dbReference>
<dbReference type="EMBL" id="JAYMGW010000001">
    <property type="protein sequence ID" value="MEC4264327.1"/>
    <property type="molecule type" value="Genomic_DNA"/>
</dbReference>
<dbReference type="InterPro" id="IPR003644">
    <property type="entry name" value="Calx_beta"/>
</dbReference>